<feature type="domain" description="Helicase ATP-binding" evidence="7">
    <location>
        <begin position="155"/>
        <end position="332"/>
    </location>
</feature>
<dbReference type="PROSITE" id="PS51194">
    <property type="entry name" value="HELICASE_CTER"/>
    <property type="match status" value="1"/>
</dbReference>
<dbReference type="Gene3D" id="3.40.50.10810">
    <property type="entry name" value="Tandem AAA-ATPase domain"/>
    <property type="match status" value="1"/>
</dbReference>
<protein>
    <recommendedName>
        <fullName evidence="11">Helicase</fullName>
    </recommendedName>
</protein>
<dbReference type="SUPFAM" id="SSF52540">
    <property type="entry name" value="P-loop containing nucleoside triphosphate hydrolases"/>
    <property type="match status" value="2"/>
</dbReference>
<dbReference type="CDD" id="cd18793">
    <property type="entry name" value="SF2_C_SNF"/>
    <property type="match status" value="1"/>
</dbReference>
<dbReference type="InterPro" id="IPR049730">
    <property type="entry name" value="SNF2/RAD54-like_C"/>
</dbReference>
<dbReference type="InterPro" id="IPR038718">
    <property type="entry name" value="SNF2-like_sf"/>
</dbReference>
<dbReference type="InterPro" id="IPR027417">
    <property type="entry name" value="P-loop_NTPase"/>
</dbReference>
<gene>
    <name evidence="9" type="ORF">CJ255_13570</name>
</gene>
<dbReference type="CDD" id="cd18011">
    <property type="entry name" value="DEXDc_RapA"/>
    <property type="match status" value="1"/>
</dbReference>
<dbReference type="Pfam" id="PF00176">
    <property type="entry name" value="SNF2-rel_dom"/>
    <property type="match status" value="1"/>
</dbReference>
<dbReference type="RefSeq" id="WP_097644646.1">
    <property type="nucleotide sequence ID" value="NZ_NQWI01000064.1"/>
</dbReference>
<evidence type="ECO:0000313" key="10">
    <source>
        <dbReference type="Proteomes" id="UP000220527"/>
    </source>
</evidence>
<comment type="caution">
    <text evidence="9">The sequence shown here is derived from an EMBL/GenBank/DDBJ whole genome shotgun (WGS) entry which is preliminary data.</text>
</comment>
<evidence type="ECO:0000313" key="9">
    <source>
        <dbReference type="EMBL" id="PDW02506.1"/>
    </source>
</evidence>
<evidence type="ECO:0000256" key="5">
    <source>
        <dbReference type="SAM" id="Coils"/>
    </source>
</evidence>
<feature type="coiled-coil region" evidence="5">
    <location>
        <begin position="725"/>
        <end position="752"/>
    </location>
</feature>
<feature type="compositionally biased region" description="Basic and acidic residues" evidence="6">
    <location>
        <begin position="1159"/>
        <end position="1170"/>
    </location>
</feature>
<dbReference type="GO" id="GO:0016787">
    <property type="term" value="F:hydrolase activity"/>
    <property type="evidence" value="ECO:0007669"/>
    <property type="project" value="UniProtKB-KW"/>
</dbReference>
<organism evidence="9 10">
    <name type="scientific">Candidatus Viridilinea mediisalina</name>
    <dbReference type="NCBI Taxonomy" id="2024553"/>
    <lineage>
        <taxon>Bacteria</taxon>
        <taxon>Bacillati</taxon>
        <taxon>Chloroflexota</taxon>
        <taxon>Chloroflexia</taxon>
        <taxon>Chloroflexales</taxon>
        <taxon>Chloroflexineae</taxon>
        <taxon>Oscillochloridaceae</taxon>
        <taxon>Candidatus Viridilinea</taxon>
    </lineage>
</organism>
<evidence type="ECO:0000256" key="2">
    <source>
        <dbReference type="ARBA" id="ARBA00022801"/>
    </source>
</evidence>
<dbReference type="GO" id="GO:0004386">
    <property type="term" value="F:helicase activity"/>
    <property type="evidence" value="ECO:0007669"/>
    <property type="project" value="UniProtKB-KW"/>
</dbReference>
<feature type="domain" description="Helicase C-terminal" evidence="8">
    <location>
        <begin position="559"/>
        <end position="713"/>
    </location>
</feature>
<feature type="region of interest" description="Disordered" evidence="6">
    <location>
        <begin position="1117"/>
        <end position="1264"/>
    </location>
</feature>
<dbReference type="SMART" id="SM00487">
    <property type="entry name" value="DEXDc"/>
    <property type="match status" value="1"/>
</dbReference>
<dbReference type="Proteomes" id="UP000220527">
    <property type="component" value="Unassembled WGS sequence"/>
</dbReference>
<dbReference type="PANTHER" id="PTHR45766">
    <property type="entry name" value="DNA ANNEALING HELICASE AND ENDONUCLEASE ZRANB3 FAMILY MEMBER"/>
    <property type="match status" value="1"/>
</dbReference>
<name>A0A2A6RHY9_9CHLR</name>
<dbReference type="PANTHER" id="PTHR45766:SF6">
    <property type="entry name" value="SWI_SNF-RELATED MATRIX-ASSOCIATED ACTIN-DEPENDENT REGULATOR OF CHROMATIN SUBFAMILY A-LIKE PROTEIN 1"/>
    <property type="match status" value="1"/>
</dbReference>
<keyword evidence="3" id="KW-0347">Helicase</keyword>
<evidence type="ECO:0008006" key="11">
    <source>
        <dbReference type="Google" id="ProtNLM"/>
    </source>
</evidence>
<proteinExistence type="predicted"/>
<keyword evidence="10" id="KW-1185">Reference proteome</keyword>
<dbReference type="Gene3D" id="3.40.50.300">
    <property type="entry name" value="P-loop containing nucleotide triphosphate hydrolases"/>
    <property type="match status" value="1"/>
</dbReference>
<dbReference type="InterPro" id="IPR001650">
    <property type="entry name" value="Helicase_C-like"/>
</dbReference>
<feature type="compositionally biased region" description="Polar residues" evidence="6">
    <location>
        <begin position="1201"/>
        <end position="1210"/>
    </location>
</feature>
<evidence type="ECO:0000256" key="1">
    <source>
        <dbReference type="ARBA" id="ARBA00022741"/>
    </source>
</evidence>
<dbReference type="EMBL" id="NQWI01000064">
    <property type="protein sequence ID" value="PDW02506.1"/>
    <property type="molecule type" value="Genomic_DNA"/>
</dbReference>
<evidence type="ECO:0000259" key="8">
    <source>
        <dbReference type="PROSITE" id="PS51194"/>
    </source>
</evidence>
<dbReference type="PROSITE" id="PS51192">
    <property type="entry name" value="HELICASE_ATP_BIND_1"/>
    <property type="match status" value="1"/>
</dbReference>
<keyword evidence="4" id="KW-0067">ATP-binding</keyword>
<dbReference type="InterPro" id="IPR057342">
    <property type="entry name" value="DEXDc_RapA"/>
</dbReference>
<dbReference type="InterPro" id="IPR014001">
    <property type="entry name" value="Helicase_ATP-bd"/>
</dbReference>
<evidence type="ECO:0000256" key="3">
    <source>
        <dbReference type="ARBA" id="ARBA00022806"/>
    </source>
</evidence>
<evidence type="ECO:0000256" key="6">
    <source>
        <dbReference type="SAM" id="MobiDB-lite"/>
    </source>
</evidence>
<dbReference type="SMART" id="SM00490">
    <property type="entry name" value="HELICc"/>
    <property type="match status" value="1"/>
</dbReference>
<dbReference type="GO" id="GO:0005524">
    <property type="term" value="F:ATP binding"/>
    <property type="evidence" value="ECO:0007669"/>
    <property type="project" value="UniProtKB-KW"/>
</dbReference>
<dbReference type="OrthoDB" id="9814088at2"/>
<evidence type="ECO:0000256" key="4">
    <source>
        <dbReference type="ARBA" id="ARBA00022840"/>
    </source>
</evidence>
<accession>A0A2A6RHY9</accession>
<feature type="compositionally biased region" description="Pro residues" evidence="6">
    <location>
        <begin position="1223"/>
        <end position="1233"/>
    </location>
</feature>
<dbReference type="InterPro" id="IPR000330">
    <property type="entry name" value="SNF2_N"/>
</dbReference>
<sequence length="1282" mass="145823">MRHQRHGLGIVDRIDARQVTVAFDSGQQQTFGCCDQDLCRAAWPVGALVMVRHKGLVGKVLNVITSSDLYQYMVQLSISGDTVTVAEGGLADYDYGPQMVDDPLEGLVKQQFEHPELFYARTAAHYLACSRQTLVSSGATARIDPLPHQIFVGQRVVTAPRPRFLLADEVGLGKTIEAGLVIQELRARGALRRVLVIVPANLTFQWCTELEQKFNERFTVYDASVLRELRNQAPRSNPWLLRDNIILSHGVIEHNERLWDEIVNLPWDLVVVDEAHHARRRQTSGDRRETTRLYRFVSRLSERTRGLLLLTATPMQLQTFELFSLVELLDCGLFQNYEHFERQRQVNRHINELMKALDHCDQAGGTHSPELAARLRTQLPKEHHDLVAQLGTSAAARQRLTQLLAERHLLSEVMIRNRKRVIGKFTNRQPHIIPVTLSPEERALYTAVTAYVRDSYSQLDRRRRGVVGFLLVAYQRRMTSCTYALRVTIERRLQKLQAAMSELEALPAWSEDEDLDEILNRTDQVAFGTDPAAIMIERRSLEELRRLAASVETDTKFVAFSHFLYELFRRNPTEQVLIFTQFYDTLHYLQGQLRSRWRVGTFHGSLNPKEKDYAINQFRSGATQILISTEAGGEGRNLQFCAVLVNYDLPWNPMKIEQRIGRIDRIGQRRDVLICNFAQQGTVEDRVLDMLSQRIHIFEETVGGLDPILGELESDIQKIVLETPLDQLDAALERRAAQLERDTEQARQIEEAQRDFVVDLRSFNQQTQVVFDKEEQHRLLEVMQNWSRLMLKQVGAQVELQDDGSLTVKLGKASGGILPEVRQRYFEITFDYQQALENPEFEYGSFGHPLFDALIAYGTSETFARGAVTQRTIRSDAHEAFTGFQFNFIIEERSVHTTRSLVVIAIDDEGSYRPEITNLLLESREWEQPTSGITGSESANWAERVERAHAQTQVILKSADWAERVERAHDQAQIVLNRLLRERRTRRKAEYEPLLQAEEQRINRYCATRLHSGQEKLAHDRAILQRLQQSHREEDRKVIPIWKRNVENAEAYLRTIAEEHETQLKELANRRQVTHSSNLLNAARISVIATVRPHTVAVRCTETDSLSVAVDNSVAVPARKPRAKRAAIERDSGSAARRTKVAAVEKPAESEPKTITSTKKPDKLERDTGSKARRTKVAAVEKPTKSEPKTIESTEKPATPTDGSITMNRSTGDDVTPYAPASASPPPPSPAAPPKRTVSTRPPLSDIPVNDPGSNESGPDIKEKMNLKGVVKFIKKSLRKLF</sequence>
<keyword evidence="5" id="KW-0175">Coiled coil</keyword>
<dbReference type="Pfam" id="PF00271">
    <property type="entry name" value="Helicase_C"/>
    <property type="match status" value="1"/>
</dbReference>
<keyword evidence="1" id="KW-0547">Nucleotide-binding</keyword>
<evidence type="ECO:0000259" key="7">
    <source>
        <dbReference type="PROSITE" id="PS51192"/>
    </source>
</evidence>
<feature type="compositionally biased region" description="Basic and acidic residues" evidence="6">
    <location>
        <begin position="1182"/>
        <end position="1195"/>
    </location>
</feature>
<keyword evidence="2" id="KW-0378">Hydrolase</keyword>
<reference evidence="10" key="1">
    <citation type="submission" date="2017-08" db="EMBL/GenBank/DDBJ databases">
        <authorList>
            <person name="Grouzdev D.S."/>
            <person name="Gaisin V.A."/>
            <person name="Rysina M.S."/>
            <person name="Gorlenko V.M."/>
        </authorList>
    </citation>
    <scope>NUCLEOTIDE SEQUENCE [LARGE SCALE GENOMIC DNA]</scope>
    <source>
        <strain evidence="10">Kir15-3F</strain>
    </source>
</reference>